<proteinExistence type="predicted"/>
<organism evidence="2 3">
    <name type="scientific">Ancylostoma ceylanicum</name>
    <dbReference type="NCBI Taxonomy" id="53326"/>
    <lineage>
        <taxon>Eukaryota</taxon>
        <taxon>Metazoa</taxon>
        <taxon>Ecdysozoa</taxon>
        <taxon>Nematoda</taxon>
        <taxon>Chromadorea</taxon>
        <taxon>Rhabditida</taxon>
        <taxon>Rhabditina</taxon>
        <taxon>Rhabditomorpha</taxon>
        <taxon>Strongyloidea</taxon>
        <taxon>Ancylostomatidae</taxon>
        <taxon>Ancylostomatinae</taxon>
        <taxon>Ancylostoma</taxon>
    </lineage>
</organism>
<dbReference type="PANTHER" id="PTHR19446">
    <property type="entry name" value="REVERSE TRANSCRIPTASES"/>
    <property type="match status" value="1"/>
</dbReference>
<feature type="domain" description="Reverse transcriptase" evidence="1">
    <location>
        <begin position="2"/>
        <end position="69"/>
    </location>
</feature>
<reference evidence="3" key="1">
    <citation type="journal article" date="2015" name="Nat. Genet.">
        <title>The genome and transcriptome of the zoonotic hookworm Ancylostoma ceylanicum identify infection-specific gene families.</title>
        <authorList>
            <person name="Schwarz E.M."/>
            <person name="Hu Y."/>
            <person name="Antoshechkin I."/>
            <person name="Miller M.M."/>
            <person name="Sternberg P.W."/>
            <person name="Aroian R.V."/>
        </authorList>
    </citation>
    <scope>NUCLEOTIDE SEQUENCE</scope>
    <source>
        <strain evidence="3">HY135</strain>
    </source>
</reference>
<dbReference type="OrthoDB" id="5836144at2759"/>
<comment type="caution">
    <text evidence="2">The sequence shown here is derived from an EMBL/GenBank/DDBJ whole genome shotgun (WGS) entry which is preliminary data.</text>
</comment>
<evidence type="ECO:0000259" key="1">
    <source>
        <dbReference type="Pfam" id="PF00078"/>
    </source>
</evidence>
<dbReference type="InterPro" id="IPR000477">
    <property type="entry name" value="RT_dom"/>
</dbReference>
<name>A0A016UJI1_9BILA</name>
<dbReference type="Pfam" id="PF00078">
    <property type="entry name" value="RVT_1"/>
    <property type="match status" value="1"/>
</dbReference>
<dbReference type="AlphaFoldDB" id="A0A016UJI1"/>
<dbReference type="EMBL" id="JARK01001375">
    <property type="protein sequence ID" value="EYC14718.1"/>
    <property type="molecule type" value="Genomic_DNA"/>
</dbReference>
<keyword evidence="3" id="KW-1185">Reference proteome</keyword>
<dbReference type="Proteomes" id="UP000024635">
    <property type="component" value="Unassembled WGS sequence"/>
</dbReference>
<protein>
    <recommendedName>
        <fullName evidence="1">Reverse transcriptase domain-containing protein</fullName>
    </recommendedName>
</protein>
<gene>
    <name evidence="2" type="primary">Acey_s0039.g118</name>
    <name evidence="2" type="ORF">Y032_0039g118</name>
</gene>
<evidence type="ECO:0000313" key="3">
    <source>
        <dbReference type="Proteomes" id="UP000024635"/>
    </source>
</evidence>
<sequence>MKIFEHVIDRRIREIVQLSPNQCGFVPGCGTTDAIHAARLLIEEHREKEKPLHIAFLDLEKAFGRIPHEVIL</sequence>
<accession>A0A016UJI1</accession>
<evidence type="ECO:0000313" key="2">
    <source>
        <dbReference type="EMBL" id="EYC14718.1"/>
    </source>
</evidence>